<evidence type="ECO:0000256" key="1">
    <source>
        <dbReference type="ARBA" id="ARBA00022490"/>
    </source>
</evidence>
<feature type="domain" description="Ribosome maturation factor RimM PRC barrel" evidence="8">
    <location>
        <begin position="126"/>
        <end position="193"/>
    </location>
</feature>
<evidence type="ECO:0000313" key="9">
    <source>
        <dbReference type="EMBL" id="GAA3287747.1"/>
    </source>
</evidence>
<keyword evidence="3 5" id="KW-0698">rRNA processing</keyword>
<dbReference type="PANTHER" id="PTHR33692">
    <property type="entry name" value="RIBOSOME MATURATION FACTOR RIMM"/>
    <property type="match status" value="1"/>
</dbReference>
<dbReference type="Gene3D" id="2.40.30.60">
    <property type="entry name" value="RimM"/>
    <property type="match status" value="1"/>
</dbReference>
<feature type="domain" description="RimM N-terminal" evidence="7">
    <location>
        <begin position="27"/>
        <end position="111"/>
    </location>
</feature>
<organism evidence="9 10">
    <name type="scientific">Nesterenkonia halobia</name>
    <dbReference type="NCBI Taxonomy" id="37922"/>
    <lineage>
        <taxon>Bacteria</taxon>
        <taxon>Bacillati</taxon>
        <taxon>Actinomycetota</taxon>
        <taxon>Actinomycetes</taxon>
        <taxon>Micrococcales</taxon>
        <taxon>Micrococcaceae</taxon>
        <taxon>Nesterenkonia</taxon>
    </lineage>
</organism>
<proteinExistence type="inferred from homology"/>
<feature type="compositionally biased region" description="Basic and acidic residues" evidence="6">
    <location>
        <begin position="1"/>
        <end position="14"/>
    </location>
</feature>
<dbReference type="SUPFAM" id="SSF50447">
    <property type="entry name" value="Translation proteins"/>
    <property type="match status" value="1"/>
</dbReference>
<accession>A0ABP6RFQ3</accession>
<evidence type="ECO:0000256" key="2">
    <source>
        <dbReference type="ARBA" id="ARBA00022517"/>
    </source>
</evidence>
<dbReference type="Gene3D" id="2.30.30.240">
    <property type="entry name" value="PRC-barrel domain"/>
    <property type="match status" value="1"/>
</dbReference>
<comment type="function">
    <text evidence="5">An accessory protein needed during the final step in the assembly of 30S ribosomal subunit, possibly for assembly of the head region. Essential for efficient processing of 16S rRNA. May be needed both before and after RbfA during the maturation of 16S rRNA. It has affinity for free ribosomal 30S subunits but not for 70S ribosomes.</text>
</comment>
<dbReference type="InterPro" id="IPR009000">
    <property type="entry name" value="Transl_B-barrel_sf"/>
</dbReference>
<dbReference type="InterPro" id="IPR002676">
    <property type="entry name" value="RimM_N"/>
</dbReference>
<comment type="subunit">
    <text evidence="5">Binds ribosomal protein uS19.</text>
</comment>
<evidence type="ECO:0000256" key="6">
    <source>
        <dbReference type="SAM" id="MobiDB-lite"/>
    </source>
</evidence>
<dbReference type="InterPro" id="IPR011961">
    <property type="entry name" value="RimM"/>
</dbReference>
<comment type="domain">
    <text evidence="5">The PRC barrel domain binds ribosomal protein uS19.</text>
</comment>
<dbReference type="Proteomes" id="UP001501736">
    <property type="component" value="Unassembled WGS sequence"/>
</dbReference>
<dbReference type="NCBIfam" id="TIGR02273">
    <property type="entry name" value="16S_RimM"/>
    <property type="match status" value="1"/>
</dbReference>
<name>A0ABP6RFQ3_9MICC</name>
<protein>
    <recommendedName>
        <fullName evidence="5">Ribosome maturation factor RimM</fullName>
    </recommendedName>
</protein>
<dbReference type="InterPro" id="IPR011033">
    <property type="entry name" value="PRC_barrel-like_sf"/>
</dbReference>
<keyword evidence="4 5" id="KW-0143">Chaperone</keyword>
<feature type="region of interest" description="Disordered" evidence="6">
    <location>
        <begin position="1"/>
        <end position="26"/>
    </location>
</feature>
<comment type="caution">
    <text evidence="9">The sequence shown here is derived from an EMBL/GenBank/DDBJ whole genome shotgun (WGS) entry which is preliminary data.</text>
</comment>
<dbReference type="EMBL" id="BAAAYG010000014">
    <property type="protein sequence ID" value="GAA3287747.1"/>
    <property type="molecule type" value="Genomic_DNA"/>
</dbReference>
<comment type="similarity">
    <text evidence="5">Belongs to the RimM family.</text>
</comment>
<dbReference type="RefSeq" id="WP_344721871.1">
    <property type="nucleotide sequence ID" value="NZ_BAAAYG010000014.1"/>
</dbReference>
<comment type="subcellular location">
    <subcellularLocation>
        <location evidence="5">Cytoplasm</location>
    </subcellularLocation>
</comment>
<keyword evidence="1 5" id="KW-0963">Cytoplasm</keyword>
<evidence type="ECO:0000256" key="5">
    <source>
        <dbReference type="HAMAP-Rule" id="MF_00014"/>
    </source>
</evidence>
<evidence type="ECO:0000259" key="7">
    <source>
        <dbReference type="Pfam" id="PF01782"/>
    </source>
</evidence>
<dbReference type="SUPFAM" id="SSF50346">
    <property type="entry name" value="PRC-barrel domain"/>
    <property type="match status" value="1"/>
</dbReference>
<dbReference type="InterPro" id="IPR036976">
    <property type="entry name" value="RimM_N_sf"/>
</dbReference>
<reference evidence="10" key="1">
    <citation type="journal article" date="2019" name="Int. J. Syst. Evol. Microbiol.">
        <title>The Global Catalogue of Microorganisms (GCM) 10K type strain sequencing project: providing services to taxonomists for standard genome sequencing and annotation.</title>
        <authorList>
            <consortium name="The Broad Institute Genomics Platform"/>
            <consortium name="The Broad Institute Genome Sequencing Center for Infectious Disease"/>
            <person name="Wu L."/>
            <person name="Ma J."/>
        </authorList>
    </citation>
    <scope>NUCLEOTIDE SEQUENCE [LARGE SCALE GENOMIC DNA]</scope>
    <source>
        <strain evidence="10">JCM 11483</strain>
    </source>
</reference>
<dbReference type="PANTHER" id="PTHR33692:SF1">
    <property type="entry name" value="RIBOSOME MATURATION FACTOR RIMM"/>
    <property type="match status" value="1"/>
</dbReference>
<evidence type="ECO:0000313" key="10">
    <source>
        <dbReference type="Proteomes" id="UP001501736"/>
    </source>
</evidence>
<evidence type="ECO:0000259" key="8">
    <source>
        <dbReference type="Pfam" id="PF24986"/>
    </source>
</evidence>
<evidence type="ECO:0000256" key="4">
    <source>
        <dbReference type="ARBA" id="ARBA00023186"/>
    </source>
</evidence>
<dbReference type="InterPro" id="IPR056792">
    <property type="entry name" value="PRC_RimM"/>
</dbReference>
<keyword evidence="2 5" id="KW-0690">Ribosome biogenesis</keyword>
<dbReference type="Pfam" id="PF01782">
    <property type="entry name" value="RimM"/>
    <property type="match status" value="1"/>
</dbReference>
<evidence type="ECO:0000256" key="3">
    <source>
        <dbReference type="ARBA" id="ARBA00022552"/>
    </source>
</evidence>
<gene>
    <name evidence="5 9" type="primary">rimM</name>
    <name evidence="9" type="ORF">GCM10020260_24810</name>
</gene>
<sequence length="196" mass="21291">MSTDRSDGQRRDDDPQASTPTAERLRVARVGKPHGVRGEVTVQLFTDDPEHRLAPGAELLRTPGQHTPDRETSTLTVTSRRWKKAICLLGFAEVDGRDAAEALRGSMLHVEVPAETEDPDEGWYSHQIAGFACVDAEGTTLGRVLQLVTGAAQDLLVVVDESGEETMVPFVEEIVPEVDAARRVVTLDPPDGLFPA</sequence>
<keyword evidence="10" id="KW-1185">Reference proteome</keyword>
<dbReference type="Pfam" id="PF24986">
    <property type="entry name" value="PRC_RimM"/>
    <property type="match status" value="1"/>
</dbReference>
<dbReference type="HAMAP" id="MF_00014">
    <property type="entry name" value="Ribosome_mat_RimM"/>
    <property type="match status" value="1"/>
</dbReference>